<dbReference type="InterPro" id="IPR005467">
    <property type="entry name" value="His_kinase_dom"/>
</dbReference>
<feature type="modified residue" description="4-aspartylphosphate" evidence="6">
    <location>
        <position position="61"/>
    </location>
</feature>
<dbReference type="Pfam" id="PF00989">
    <property type="entry name" value="PAS"/>
    <property type="match status" value="1"/>
</dbReference>
<keyword evidence="4" id="KW-0808">Transferase</keyword>
<dbReference type="InterPro" id="IPR036097">
    <property type="entry name" value="HisK_dim/P_sf"/>
</dbReference>
<evidence type="ECO:0000256" key="6">
    <source>
        <dbReference type="PROSITE-ProRule" id="PRU00169"/>
    </source>
</evidence>
<dbReference type="InterPro" id="IPR003661">
    <property type="entry name" value="HisK_dim/P_dom"/>
</dbReference>
<dbReference type="InterPro" id="IPR035965">
    <property type="entry name" value="PAS-like_dom_sf"/>
</dbReference>
<dbReference type="PANTHER" id="PTHR43304">
    <property type="entry name" value="PHYTOCHROME-LIKE PROTEIN CPH1"/>
    <property type="match status" value="1"/>
</dbReference>
<dbReference type="InterPro" id="IPR052162">
    <property type="entry name" value="Sensor_kinase/Photoreceptor"/>
</dbReference>
<keyword evidence="3 6" id="KW-0597">Phosphoprotein</keyword>
<evidence type="ECO:0000256" key="1">
    <source>
        <dbReference type="ARBA" id="ARBA00000085"/>
    </source>
</evidence>
<dbReference type="Gene3D" id="3.30.450.20">
    <property type="entry name" value="PAS domain"/>
    <property type="match status" value="1"/>
</dbReference>
<gene>
    <name evidence="11" type="ORF">M0R89_15850</name>
</gene>
<dbReference type="RefSeq" id="WP_248650048.1">
    <property type="nucleotide sequence ID" value="NZ_CP096659.1"/>
</dbReference>
<dbReference type="SMART" id="SM00091">
    <property type="entry name" value="PAS"/>
    <property type="match status" value="1"/>
</dbReference>
<evidence type="ECO:0000256" key="5">
    <source>
        <dbReference type="ARBA" id="ARBA00022777"/>
    </source>
</evidence>
<dbReference type="SMART" id="SM00448">
    <property type="entry name" value="REC"/>
    <property type="match status" value="1"/>
</dbReference>
<evidence type="ECO:0000256" key="2">
    <source>
        <dbReference type="ARBA" id="ARBA00012438"/>
    </source>
</evidence>
<dbReference type="InterPro" id="IPR001789">
    <property type="entry name" value="Sig_transdc_resp-reg_receiver"/>
</dbReference>
<dbReference type="InterPro" id="IPR000014">
    <property type="entry name" value="PAS"/>
</dbReference>
<dbReference type="PRINTS" id="PR00344">
    <property type="entry name" value="BCTRLSENSOR"/>
</dbReference>
<name>A0A8U0HSZ7_9EURY</name>
<dbReference type="Pfam" id="PF00072">
    <property type="entry name" value="Response_reg"/>
    <property type="match status" value="1"/>
</dbReference>
<dbReference type="InterPro" id="IPR011006">
    <property type="entry name" value="CheY-like_superfamily"/>
</dbReference>
<dbReference type="PANTHER" id="PTHR43304:SF1">
    <property type="entry name" value="PAC DOMAIN-CONTAINING PROTEIN"/>
    <property type="match status" value="1"/>
</dbReference>
<dbReference type="InterPro" id="IPR013767">
    <property type="entry name" value="PAS_fold"/>
</dbReference>
<evidence type="ECO:0000259" key="7">
    <source>
        <dbReference type="PROSITE" id="PS50109"/>
    </source>
</evidence>
<feature type="domain" description="PAS" evidence="9">
    <location>
        <begin position="161"/>
        <end position="210"/>
    </location>
</feature>
<keyword evidence="5" id="KW-0418">Kinase</keyword>
<dbReference type="InterPro" id="IPR004358">
    <property type="entry name" value="Sig_transdc_His_kin-like_C"/>
</dbReference>
<dbReference type="PROSITE" id="PS50110">
    <property type="entry name" value="RESPONSE_REGULATORY"/>
    <property type="match status" value="1"/>
</dbReference>
<dbReference type="Pfam" id="PF02518">
    <property type="entry name" value="HATPase_c"/>
    <property type="match status" value="1"/>
</dbReference>
<dbReference type="GO" id="GO:0006355">
    <property type="term" value="P:regulation of DNA-templated transcription"/>
    <property type="evidence" value="ECO:0007669"/>
    <property type="project" value="InterPro"/>
</dbReference>
<dbReference type="SUPFAM" id="SSF55781">
    <property type="entry name" value="GAF domain-like"/>
    <property type="match status" value="2"/>
</dbReference>
<dbReference type="Proteomes" id="UP000830729">
    <property type="component" value="Chromosome"/>
</dbReference>
<dbReference type="Gene3D" id="3.40.50.2300">
    <property type="match status" value="1"/>
</dbReference>
<dbReference type="Gene3D" id="3.30.565.10">
    <property type="entry name" value="Histidine kinase-like ATPase, C-terminal domain"/>
    <property type="match status" value="1"/>
</dbReference>
<dbReference type="Gene3D" id="3.30.450.40">
    <property type="match status" value="2"/>
</dbReference>
<reference evidence="11 12" key="1">
    <citation type="submission" date="2022-04" db="EMBL/GenBank/DDBJ databases">
        <title>Diverse halophilic archaea isolated from saline environments.</title>
        <authorList>
            <person name="Cui H.-L."/>
        </authorList>
    </citation>
    <scope>NUCLEOTIDE SEQUENCE [LARGE SCALE GENOMIC DNA]</scope>
    <source>
        <strain evidence="11 12">XZYJT49</strain>
    </source>
</reference>
<dbReference type="SMART" id="SM00388">
    <property type="entry name" value="HisKA"/>
    <property type="match status" value="1"/>
</dbReference>
<evidence type="ECO:0000313" key="12">
    <source>
        <dbReference type="Proteomes" id="UP000830729"/>
    </source>
</evidence>
<dbReference type="CDD" id="cd00082">
    <property type="entry name" value="HisKA"/>
    <property type="match status" value="1"/>
</dbReference>
<dbReference type="NCBIfam" id="TIGR00229">
    <property type="entry name" value="sensory_box"/>
    <property type="match status" value="1"/>
</dbReference>
<dbReference type="PROSITE" id="PS50112">
    <property type="entry name" value="PAS"/>
    <property type="match status" value="1"/>
</dbReference>
<dbReference type="InterPro" id="IPR036890">
    <property type="entry name" value="HATPase_C_sf"/>
</dbReference>
<dbReference type="Pfam" id="PF13185">
    <property type="entry name" value="GAF_2"/>
    <property type="match status" value="2"/>
</dbReference>
<dbReference type="Gene3D" id="1.10.287.130">
    <property type="match status" value="1"/>
</dbReference>
<dbReference type="SUPFAM" id="SSF52172">
    <property type="entry name" value="CheY-like"/>
    <property type="match status" value="1"/>
</dbReference>
<dbReference type="InterPro" id="IPR000700">
    <property type="entry name" value="PAS-assoc_C"/>
</dbReference>
<feature type="domain" description="Response regulatory" evidence="8">
    <location>
        <begin position="10"/>
        <end position="126"/>
    </location>
</feature>
<organism evidence="11 12">
    <name type="scientific">Halorussus limi</name>
    <dbReference type="NCBI Taxonomy" id="2938695"/>
    <lineage>
        <taxon>Archaea</taxon>
        <taxon>Methanobacteriati</taxon>
        <taxon>Methanobacteriota</taxon>
        <taxon>Stenosarchaea group</taxon>
        <taxon>Halobacteria</taxon>
        <taxon>Halobacteriales</taxon>
        <taxon>Haladaptataceae</taxon>
        <taxon>Halorussus</taxon>
    </lineage>
</organism>
<protein>
    <recommendedName>
        <fullName evidence="2">histidine kinase</fullName>
        <ecNumber evidence="2">2.7.13.3</ecNumber>
    </recommendedName>
</protein>
<dbReference type="CDD" id="cd00130">
    <property type="entry name" value="PAS"/>
    <property type="match status" value="1"/>
</dbReference>
<dbReference type="InterPro" id="IPR003018">
    <property type="entry name" value="GAF"/>
</dbReference>
<dbReference type="SUPFAM" id="SSF55785">
    <property type="entry name" value="PYP-like sensor domain (PAS domain)"/>
    <property type="match status" value="1"/>
</dbReference>
<dbReference type="InterPro" id="IPR029016">
    <property type="entry name" value="GAF-like_dom_sf"/>
</dbReference>
<sequence>MTDSQSSPIRVLHVDDDSDFADLVETYLERERERIAVTTANTGREALELLEDEEFDCIVSDYNMSEMDGLELLDAVREEHSDRPFILFTGRGSEEIASEAISDGVTEYLQKETGTDQYTVLANRIVNAVESYRSRQALAESQHRHQTLVEESHDAVFIYQESELVFVNERACELTGYGKSELREKDIFTLVHPDDRERVRERVARRKDGRDVPEMYEAKIETKSGETRHCELNTHWITHEGDDAILGFARDVSDQKEYEQTLETLHDTTRELMRAETKEEICRIAVRAAQSELGLPITGAWLSNEAENRLDPVTHTDESEAIIDTIPTFEPGNSLAWKVFENREPAVFDDLRVAEEVYNSDTAIRSEAILPLGSQGLLISGATEPRAFDDIDRDFLELLATSTEAALERADREATHRRLSRELRSTNRKIEQLHGIATEIEACTSEQGICDLTVDAAERILSFDTCIVDLEEGGMLETRSMSSEILSEETPPMSVTEGIAGKTYLTGESYRYDDIQTVPEAKPQADYRSIISVPIGEHGVFQAVADEVGFFDEQDIELAELLLSHATEALTRVEREQQIRESEAHLRQQKDRLEEFASIVSHDLRNPLNVAQGNLQLVVEGLTENSDQRAQPSEVDRLEKVSTSLDRMETIIQEVLTLARQGQVVDDPERVRLDEVVERAWTNVETADATLNLDCERKLEADPGRLQQLVENLLRNAIDHGGDDVTIRVLKLADGFAVEDDGHGLPDDGDGEIFSSEYSMSKDGTGLGLAIVEQIVDAHGWDVSATTGSDGGARIEVEGVPEITE</sequence>
<evidence type="ECO:0000256" key="3">
    <source>
        <dbReference type="ARBA" id="ARBA00022553"/>
    </source>
</evidence>
<dbReference type="InterPro" id="IPR003594">
    <property type="entry name" value="HATPase_dom"/>
</dbReference>
<dbReference type="Pfam" id="PF00512">
    <property type="entry name" value="HisKA"/>
    <property type="match status" value="1"/>
</dbReference>
<evidence type="ECO:0000259" key="10">
    <source>
        <dbReference type="PROSITE" id="PS50113"/>
    </source>
</evidence>
<comment type="catalytic activity">
    <reaction evidence="1">
        <text>ATP + protein L-histidine = ADP + protein N-phospho-L-histidine.</text>
        <dbReference type="EC" id="2.7.13.3"/>
    </reaction>
</comment>
<dbReference type="EC" id="2.7.13.3" evidence="2"/>
<dbReference type="SUPFAM" id="SSF55874">
    <property type="entry name" value="ATPase domain of HSP90 chaperone/DNA topoisomerase II/histidine kinase"/>
    <property type="match status" value="1"/>
</dbReference>
<keyword evidence="12" id="KW-1185">Reference proteome</keyword>
<dbReference type="KEGG" id="halx:M0R89_15850"/>
<evidence type="ECO:0000256" key="4">
    <source>
        <dbReference type="ARBA" id="ARBA00022679"/>
    </source>
</evidence>
<dbReference type="PROSITE" id="PS50109">
    <property type="entry name" value="HIS_KIN"/>
    <property type="match status" value="1"/>
</dbReference>
<dbReference type="GeneID" id="72186703"/>
<dbReference type="EMBL" id="CP096659">
    <property type="protein sequence ID" value="UPV73998.1"/>
    <property type="molecule type" value="Genomic_DNA"/>
</dbReference>
<evidence type="ECO:0000313" key="11">
    <source>
        <dbReference type="EMBL" id="UPV73998.1"/>
    </source>
</evidence>
<dbReference type="PROSITE" id="PS50113">
    <property type="entry name" value="PAC"/>
    <property type="match status" value="1"/>
</dbReference>
<dbReference type="SUPFAM" id="SSF47384">
    <property type="entry name" value="Homodimeric domain of signal transducing histidine kinase"/>
    <property type="match status" value="1"/>
</dbReference>
<dbReference type="SMART" id="SM00387">
    <property type="entry name" value="HATPase_c"/>
    <property type="match status" value="1"/>
</dbReference>
<dbReference type="SMART" id="SM00065">
    <property type="entry name" value="GAF"/>
    <property type="match status" value="2"/>
</dbReference>
<dbReference type="CDD" id="cd00156">
    <property type="entry name" value="REC"/>
    <property type="match status" value="1"/>
</dbReference>
<dbReference type="AlphaFoldDB" id="A0A8U0HSZ7"/>
<evidence type="ECO:0000259" key="8">
    <source>
        <dbReference type="PROSITE" id="PS50110"/>
    </source>
</evidence>
<feature type="domain" description="PAC" evidence="10">
    <location>
        <begin position="214"/>
        <end position="264"/>
    </location>
</feature>
<dbReference type="GO" id="GO:0000155">
    <property type="term" value="F:phosphorelay sensor kinase activity"/>
    <property type="evidence" value="ECO:0007669"/>
    <property type="project" value="InterPro"/>
</dbReference>
<accession>A0A8U0HSZ7</accession>
<feature type="domain" description="Histidine kinase" evidence="7">
    <location>
        <begin position="599"/>
        <end position="798"/>
    </location>
</feature>
<evidence type="ECO:0000259" key="9">
    <source>
        <dbReference type="PROSITE" id="PS50112"/>
    </source>
</evidence>
<proteinExistence type="predicted"/>